<dbReference type="Pfam" id="PF01047">
    <property type="entry name" value="MarR"/>
    <property type="match status" value="1"/>
</dbReference>
<dbReference type="InterPro" id="IPR036388">
    <property type="entry name" value="WH-like_DNA-bd_sf"/>
</dbReference>
<dbReference type="EMBL" id="WHOD01000099">
    <property type="protein sequence ID" value="NOU96542.1"/>
    <property type="molecule type" value="Genomic_DNA"/>
</dbReference>
<keyword evidence="2" id="KW-0238">DNA-binding</keyword>
<name>A0A972GZ95_9BACL</name>
<dbReference type="SUPFAM" id="SSF46785">
    <property type="entry name" value="Winged helix' DNA-binding domain"/>
    <property type="match status" value="1"/>
</dbReference>
<keyword evidence="3" id="KW-0804">Transcription</keyword>
<dbReference type="GO" id="GO:0003677">
    <property type="term" value="F:DNA binding"/>
    <property type="evidence" value="ECO:0007669"/>
    <property type="project" value="UniProtKB-KW"/>
</dbReference>
<evidence type="ECO:0000256" key="1">
    <source>
        <dbReference type="ARBA" id="ARBA00023015"/>
    </source>
</evidence>
<evidence type="ECO:0000256" key="3">
    <source>
        <dbReference type="ARBA" id="ARBA00023163"/>
    </source>
</evidence>
<dbReference type="InterPro" id="IPR000835">
    <property type="entry name" value="HTH_MarR-typ"/>
</dbReference>
<dbReference type="Gene3D" id="1.10.10.10">
    <property type="entry name" value="Winged helix-like DNA-binding domain superfamily/Winged helix DNA-binding domain"/>
    <property type="match status" value="1"/>
</dbReference>
<sequence length="157" mass="18103">MKETGIDLELQQVFRRIMRKLVVYGKFIDPRFSGSQVAALDIIQTKGPIKVTHLAEKLTLSLSAVTLLCDKLIQNGYLIRERDDEDRRVVYLSITDHGREVLEDIYALEKELASQWLSGISEPELEQFNKTFQHIAGNHLRLMSSKKMEDENCCHLK</sequence>
<evidence type="ECO:0000259" key="4">
    <source>
        <dbReference type="PROSITE" id="PS50995"/>
    </source>
</evidence>
<comment type="caution">
    <text evidence="5">The sequence shown here is derived from an EMBL/GenBank/DDBJ whole genome shotgun (WGS) entry which is preliminary data.</text>
</comment>
<dbReference type="Proteomes" id="UP000641588">
    <property type="component" value="Unassembled WGS sequence"/>
</dbReference>
<dbReference type="PRINTS" id="PR00598">
    <property type="entry name" value="HTHMARR"/>
</dbReference>
<dbReference type="PROSITE" id="PS50995">
    <property type="entry name" value="HTH_MARR_2"/>
    <property type="match status" value="1"/>
</dbReference>
<protein>
    <submittedName>
        <fullName evidence="5">MarR family transcriptional regulator</fullName>
    </submittedName>
</protein>
<reference evidence="5" key="1">
    <citation type="submission" date="2019-10" db="EMBL/GenBank/DDBJ databases">
        <title>Description of Paenibacillus glebae sp. nov.</title>
        <authorList>
            <person name="Carlier A."/>
            <person name="Qi S."/>
        </authorList>
    </citation>
    <scope>NUCLEOTIDE SEQUENCE</scope>
    <source>
        <strain evidence="5">LMG 31456</strain>
    </source>
</reference>
<dbReference type="AlphaFoldDB" id="A0A972GZ95"/>
<evidence type="ECO:0000313" key="5">
    <source>
        <dbReference type="EMBL" id="NOU96542.1"/>
    </source>
</evidence>
<feature type="domain" description="HTH marR-type" evidence="4">
    <location>
        <begin position="3"/>
        <end position="137"/>
    </location>
</feature>
<dbReference type="PANTHER" id="PTHR42756:SF1">
    <property type="entry name" value="TRANSCRIPTIONAL REPRESSOR OF EMRAB OPERON"/>
    <property type="match status" value="1"/>
</dbReference>
<dbReference type="RefSeq" id="WP_171654773.1">
    <property type="nucleotide sequence ID" value="NZ_WHOD01000099.1"/>
</dbReference>
<evidence type="ECO:0000313" key="6">
    <source>
        <dbReference type="Proteomes" id="UP000641588"/>
    </source>
</evidence>
<dbReference type="GO" id="GO:0003700">
    <property type="term" value="F:DNA-binding transcription factor activity"/>
    <property type="evidence" value="ECO:0007669"/>
    <property type="project" value="InterPro"/>
</dbReference>
<dbReference type="PANTHER" id="PTHR42756">
    <property type="entry name" value="TRANSCRIPTIONAL REGULATOR, MARR"/>
    <property type="match status" value="1"/>
</dbReference>
<gene>
    <name evidence="5" type="ORF">GC093_25465</name>
</gene>
<accession>A0A972GZ95</accession>
<dbReference type="InterPro" id="IPR036390">
    <property type="entry name" value="WH_DNA-bd_sf"/>
</dbReference>
<evidence type="ECO:0000256" key="2">
    <source>
        <dbReference type="ARBA" id="ARBA00023125"/>
    </source>
</evidence>
<organism evidence="5 6">
    <name type="scientific">Paenibacillus foliorum</name>
    <dbReference type="NCBI Taxonomy" id="2654974"/>
    <lineage>
        <taxon>Bacteria</taxon>
        <taxon>Bacillati</taxon>
        <taxon>Bacillota</taxon>
        <taxon>Bacilli</taxon>
        <taxon>Bacillales</taxon>
        <taxon>Paenibacillaceae</taxon>
        <taxon>Paenibacillus</taxon>
    </lineage>
</organism>
<keyword evidence="6" id="KW-1185">Reference proteome</keyword>
<proteinExistence type="predicted"/>
<dbReference type="SMART" id="SM00347">
    <property type="entry name" value="HTH_MARR"/>
    <property type="match status" value="1"/>
</dbReference>
<keyword evidence="1" id="KW-0805">Transcription regulation</keyword>